<dbReference type="Gene3D" id="3.10.20.90">
    <property type="entry name" value="Phosphatidylinositol 3-kinase Catalytic Subunit, Chain A, domain 1"/>
    <property type="match status" value="2"/>
</dbReference>
<dbReference type="CDD" id="cd01763">
    <property type="entry name" value="Ubl_SUMO_like"/>
    <property type="match status" value="1"/>
</dbReference>
<sequence length="193" mass="22078">MEATNIKKEDNETITLKVQNEGTRDFYYTMKRDEPLKNLMIAYCERRQLGDYTALRFHADGDRVVGYHTPKELQLDDGYVIDAWSEDKGLDDKSGVKKEDGRDSVTVKVEKQGCQDYYFSLKRDEPFEKLMISFCQRFDLGDYKTIQFTKDGRRIQGHQTPEQAELENGDVIDAWELSIGAGRGGLGNAIATV</sequence>
<accession>A0AAF0XUS2</accession>
<reference evidence="2" key="2">
    <citation type="submission" date="2022-03" db="EMBL/GenBank/DDBJ databases">
        <title>Draft title - Genomic analysis of global carrot germplasm unveils the trajectory of domestication and the origin of high carotenoid orange carrot.</title>
        <authorList>
            <person name="Iorizzo M."/>
            <person name="Ellison S."/>
            <person name="Senalik D."/>
            <person name="Macko-Podgorni A."/>
            <person name="Grzebelus D."/>
            <person name="Bostan H."/>
            <person name="Rolling W."/>
            <person name="Curaba J."/>
            <person name="Simon P."/>
        </authorList>
    </citation>
    <scope>NUCLEOTIDE SEQUENCE</scope>
    <source>
        <tissue evidence="2">Leaf</tissue>
    </source>
</reference>
<keyword evidence="3" id="KW-1185">Reference proteome</keyword>
<organism evidence="2 3">
    <name type="scientific">Daucus carota subsp. sativus</name>
    <name type="common">Carrot</name>
    <dbReference type="NCBI Taxonomy" id="79200"/>
    <lineage>
        <taxon>Eukaryota</taxon>
        <taxon>Viridiplantae</taxon>
        <taxon>Streptophyta</taxon>
        <taxon>Embryophyta</taxon>
        <taxon>Tracheophyta</taxon>
        <taxon>Spermatophyta</taxon>
        <taxon>Magnoliopsida</taxon>
        <taxon>eudicotyledons</taxon>
        <taxon>Gunneridae</taxon>
        <taxon>Pentapetalae</taxon>
        <taxon>asterids</taxon>
        <taxon>campanulids</taxon>
        <taxon>Apiales</taxon>
        <taxon>Apiaceae</taxon>
        <taxon>Apioideae</taxon>
        <taxon>Scandiceae</taxon>
        <taxon>Daucinae</taxon>
        <taxon>Daucus</taxon>
        <taxon>Daucus sect. Daucus</taxon>
    </lineage>
</organism>
<dbReference type="AlphaFoldDB" id="A0AAF0XUS2"/>
<evidence type="ECO:0000259" key="1">
    <source>
        <dbReference type="Pfam" id="PF11976"/>
    </source>
</evidence>
<dbReference type="EMBL" id="CP093350">
    <property type="protein sequence ID" value="WOH13194.1"/>
    <property type="molecule type" value="Genomic_DNA"/>
</dbReference>
<dbReference type="SUPFAM" id="SSF54236">
    <property type="entry name" value="Ubiquitin-like"/>
    <property type="match status" value="2"/>
</dbReference>
<proteinExistence type="predicted"/>
<dbReference type="PANTHER" id="PTHR10562">
    <property type="entry name" value="SMALL UBIQUITIN-RELATED MODIFIER"/>
    <property type="match status" value="1"/>
</dbReference>
<name>A0AAF0XUS2_DAUCS</name>
<evidence type="ECO:0000313" key="3">
    <source>
        <dbReference type="Proteomes" id="UP000077755"/>
    </source>
</evidence>
<protein>
    <recommendedName>
        <fullName evidence="1">Rad60/SUMO-like domain-containing protein</fullName>
    </recommendedName>
</protein>
<dbReference type="KEGG" id="dcr:108198510"/>
<feature type="domain" description="Rad60/SUMO-like" evidence="1">
    <location>
        <begin position="14"/>
        <end position="83"/>
    </location>
</feature>
<gene>
    <name evidence="2" type="ORF">DCAR_0832703</name>
</gene>
<feature type="domain" description="Rad60/SUMO-like" evidence="1">
    <location>
        <begin position="106"/>
        <end position="174"/>
    </location>
</feature>
<evidence type="ECO:0000313" key="2">
    <source>
        <dbReference type="EMBL" id="WOH13194.1"/>
    </source>
</evidence>
<dbReference type="InterPro" id="IPR029071">
    <property type="entry name" value="Ubiquitin-like_domsf"/>
</dbReference>
<dbReference type="Pfam" id="PF11976">
    <property type="entry name" value="Rad60-SLD"/>
    <property type="match status" value="2"/>
</dbReference>
<dbReference type="Proteomes" id="UP000077755">
    <property type="component" value="Chromosome 8"/>
</dbReference>
<reference evidence="2" key="1">
    <citation type="journal article" date="2016" name="Nat. Genet.">
        <title>A high-quality carrot genome assembly provides new insights into carotenoid accumulation and asterid genome evolution.</title>
        <authorList>
            <person name="Iorizzo M."/>
            <person name="Ellison S."/>
            <person name="Senalik D."/>
            <person name="Zeng P."/>
            <person name="Satapoomin P."/>
            <person name="Huang J."/>
            <person name="Bowman M."/>
            <person name="Iovene M."/>
            <person name="Sanseverino W."/>
            <person name="Cavagnaro P."/>
            <person name="Yildiz M."/>
            <person name="Macko-Podgorni A."/>
            <person name="Moranska E."/>
            <person name="Grzebelus E."/>
            <person name="Grzebelus D."/>
            <person name="Ashrafi H."/>
            <person name="Zheng Z."/>
            <person name="Cheng S."/>
            <person name="Spooner D."/>
            <person name="Van Deynze A."/>
            <person name="Simon P."/>
        </authorList>
    </citation>
    <scope>NUCLEOTIDE SEQUENCE</scope>
    <source>
        <tissue evidence="2">Leaf</tissue>
    </source>
</reference>
<dbReference type="InterPro" id="IPR022617">
    <property type="entry name" value="Rad60/SUMO-like_dom"/>
</dbReference>